<organism evidence="2 3">
    <name type="scientific">Azospirillum cavernae</name>
    <dbReference type="NCBI Taxonomy" id="2320860"/>
    <lineage>
        <taxon>Bacteria</taxon>
        <taxon>Pseudomonadati</taxon>
        <taxon>Pseudomonadota</taxon>
        <taxon>Alphaproteobacteria</taxon>
        <taxon>Rhodospirillales</taxon>
        <taxon>Azospirillaceae</taxon>
        <taxon>Azospirillum</taxon>
    </lineage>
</organism>
<reference evidence="2 3" key="1">
    <citation type="submission" date="2018-09" db="EMBL/GenBank/DDBJ databases">
        <authorList>
            <person name="Zhu H."/>
        </authorList>
    </citation>
    <scope>NUCLEOTIDE SEQUENCE [LARGE SCALE GENOMIC DNA]</scope>
    <source>
        <strain evidence="2 3">K2W22B-5</strain>
    </source>
</reference>
<gene>
    <name evidence="2" type="ORF">D3877_05465</name>
</gene>
<protein>
    <submittedName>
        <fullName evidence="2">Uncharacterized protein</fullName>
    </submittedName>
</protein>
<dbReference type="RefSeq" id="WP_119829698.1">
    <property type="nucleotide sequence ID" value="NZ_QYUL01000001.1"/>
</dbReference>
<sequence length="63" mass="6656">MIGFLPSRGRMPRIAGRFNTLSGSSPSSERAAARVKALRRSPTEQTAPLDDGVSDGGGDDEPR</sequence>
<proteinExistence type="predicted"/>
<evidence type="ECO:0000256" key="1">
    <source>
        <dbReference type="SAM" id="MobiDB-lite"/>
    </source>
</evidence>
<feature type="compositionally biased region" description="Polar residues" evidence="1">
    <location>
        <begin position="19"/>
        <end position="28"/>
    </location>
</feature>
<evidence type="ECO:0000313" key="2">
    <source>
        <dbReference type="EMBL" id="RJF84058.1"/>
    </source>
</evidence>
<feature type="region of interest" description="Disordered" evidence="1">
    <location>
        <begin position="1"/>
        <end position="63"/>
    </location>
</feature>
<accession>A0A418W282</accession>
<comment type="caution">
    <text evidence="2">The sequence shown here is derived from an EMBL/GenBank/DDBJ whole genome shotgun (WGS) entry which is preliminary data.</text>
</comment>
<dbReference type="EMBL" id="QYUL01000001">
    <property type="protein sequence ID" value="RJF84058.1"/>
    <property type="molecule type" value="Genomic_DNA"/>
</dbReference>
<keyword evidence="3" id="KW-1185">Reference proteome</keyword>
<name>A0A418W282_9PROT</name>
<dbReference type="Proteomes" id="UP000283458">
    <property type="component" value="Unassembled WGS sequence"/>
</dbReference>
<evidence type="ECO:0000313" key="3">
    <source>
        <dbReference type="Proteomes" id="UP000283458"/>
    </source>
</evidence>
<dbReference type="AlphaFoldDB" id="A0A418W282"/>